<evidence type="ECO:0000256" key="1">
    <source>
        <dbReference type="SAM" id="Phobius"/>
    </source>
</evidence>
<feature type="transmembrane region" description="Helical" evidence="1">
    <location>
        <begin position="60"/>
        <end position="79"/>
    </location>
</feature>
<protein>
    <submittedName>
        <fullName evidence="2">Uncharacterized protein</fullName>
    </submittedName>
</protein>
<keyword evidence="1" id="KW-0472">Membrane</keyword>
<dbReference type="Proteomes" id="UP000194154">
    <property type="component" value="Chromosome"/>
</dbReference>
<keyword evidence="3" id="KW-1185">Reference proteome</keyword>
<feature type="transmembrane region" description="Helical" evidence="1">
    <location>
        <begin position="99"/>
        <end position="118"/>
    </location>
</feature>
<keyword evidence="1" id="KW-0812">Transmembrane</keyword>
<dbReference type="AlphaFoldDB" id="A0A1W7AFY6"/>
<dbReference type="KEGG" id="mcak:MCCS_25340"/>
<feature type="transmembrane region" description="Helical" evidence="1">
    <location>
        <begin position="34"/>
        <end position="53"/>
    </location>
</feature>
<dbReference type="EMBL" id="CP021059">
    <property type="protein sequence ID" value="ARQ08090.1"/>
    <property type="molecule type" value="Genomic_DNA"/>
</dbReference>
<dbReference type="RefSeq" id="WP_086043605.1">
    <property type="nucleotide sequence ID" value="NZ_CBCRZA010000009.1"/>
</dbReference>
<sequence length="185" mass="21390">MNTLIVALLLTVLFAIVTQWLIVAVIRIFKLEENTDLTYIILFVAYISLLIKYHKSITENFYEISLVFIITSLLLNWIYSNYLHSVSSDIPTENMGKSAVELIELLVTSILLVSPRNVKSTSTCVKKEVKASINKQRLVLYIIAFICSIFAHYNVLKPLDLSFTTFIIFDVAFYMILEQYYFKSY</sequence>
<dbReference type="STRING" id="1855823.MCCS_25340"/>
<keyword evidence="1" id="KW-1133">Transmembrane helix</keyword>
<feature type="transmembrane region" description="Helical" evidence="1">
    <location>
        <begin position="161"/>
        <end position="182"/>
    </location>
</feature>
<gene>
    <name evidence="2" type="ORF">MCCS_25340</name>
</gene>
<dbReference type="OrthoDB" id="9962801at2"/>
<organism evidence="2 3">
    <name type="scientific">Macrococcoides canis</name>
    <dbReference type="NCBI Taxonomy" id="1855823"/>
    <lineage>
        <taxon>Bacteria</taxon>
        <taxon>Bacillati</taxon>
        <taxon>Bacillota</taxon>
        <taxon>Bacilli</taxon>
        <taxon>Bacillales</taxon>
        <taxon>Staphylococcaceae</taxon>
        <taxon>Macrococcoides</taxon>
    </lineage>
</organism>
<dbReference type="GeneID" id="35296596"/>
<evidence type="ECO:0000313" key="3">
    <source>
        <dbReference type="Proteomes" id="UP000194154"/>
    </source>
</evidence>
<evidence type="ECO:0000313" key="2">
    <source>
        <dbReference type="EMBL" id="ARQ08090.1"/>
    </source>
</evidence>
<reference evidence="2 3" key="1">
    <citation type="journal article" date="2017" name="Int. J. Syst. Evol. Microbiol.">
        <title>Macrococcus canis sp. nov., a skin bacterium associated with infections in dogs.</title>
        <authorList>
            <person name="Gobeli Brawand S."/>
            <person name="Cotting K."/>
            <person name="Gomez-Sanz E."/>
            <person name="Collaud A."/>
            <person name="Thomann A."/>
            <person name="Brodard I."/>
            <person name="Rodriguez-Campos S."/>
            <person name="Strauss C."/>
            <person name="Perreten V."/>
        </authorList>
    </citation>
    <scope>NUCLEOTIDE SEQUENCE [LARGE SCALE GENOMIC DNA]</scope>
    <source>
        <strain evidence="2 3">KM45013</strain>
    </source>
</reference>
<name>A0A1W7AFY6_9STAP</name>
<accession>A0A1W7AFY6</accession>
<feature type="transmembrane region" description="Helical" evidence="1">
    <location>
        <begin position="138"/>
        <end position="155"/>
    </location>
</feature>
<proteinExistence type="predicted"/>